<name>A0A1M6IC19_MALRU</name>
<dbReference type="PROSITE" id="PS00550">
    <property type="entry name" value="HEMERYTHRINS"/>
    <property type="match status" value="1"/>
</dbReference>
<keyword evidence="2" id="KW-0561">Oxygen transport</keyword>
<dbReference type="NCBIfam" id="NF033749">
    <property type="entry name" value="bact_hemeryth"/>
    <property type="match status" value="1"/>
</dbReference>
<comment type="similarity">
    <text evidence="1">Belongs to the hemerythrin family.</text>
</comment>
<dbReference type="Pfam" id="PF01814">
    <property type="entry name" value="Hemerythrin"/>
    <property type="match status" value="1"/>
</dbReference>
<protein>
    <submittedName>
        <fullName evidence="6">Hemerythrin-like metal-binding domain protein</fullName>
    </submittedName>
</protein>
<dbReference type="GO" id="GO:0046872">
    <property type="term" value="F:metal ion binding"/>
    <property type="evidence" value="ECO:0007669"/>
    <property type="project" value="UniProtKB-KW"/>
</dbReference>
<dbReference type="OrthoDB" id="9774644at2"/>
<dbReference type="PANTHER" id="PTHR37164">
    <property type="entry name" value="BACTERIOHEMERYTHRIN"/>
    <property type="match status" value="1"/>
</dbReference>
<keyword evidence="4" id="KW-0408">Iron</keyword>
<evidence type="ECO:0000256" key="4">
    <source>
        <dbReference type="ARBA" id="ARBA00023004"/>
    </source>
</evidence>
<evidence type="ECO:0000256" key="1">
    <source>
        <dbReference type="ARBA" id="ARBA00010587"/>
    </source>
</evidence>
<evidence type="ECO:0000256" key="2">
    <source>
        <dbReference type="ARBA" id="ARBA00022621"/>
    </source>
</evidence>
<dbReference type="InterPro" id="IPR035938">
    <property type="entry name" value="Hemerythrin-like_sf"/>
</dbReference>
<keyword evidence="3" id="KW-0479">Metal-binding</keyword>
<dbReference type="InterPro" id="IPR012312">
    <property type="entry name" value="Hemerythrin-like"/>
</dbReference>
<dbReference type="STRING" id="1122189.SAMN02745165_02102"/>
<proteinExistence type="inferred from homology"/>
<keyword evidence="7" id="KW-1185">Reference proteome</keyword>
<dbReference type="Gene3D" id="1.20.120.50">
    <property type="entry name" value="Hemerythrin-like"/>
    <property type="match status" value="1"/>
</dbReference>
<reference evidence="6 7" key="1">
    <citation type="submission" date="2016-11" db="EMBL/GenBank/DDBJ databases">
        <authorList>
            <person name="Jaros S."/>
            <person name="Januszkiewicz K."/>
            <person name="Wedrychowicz H."/>
        </authorList>
    </citation>
    <scope>NUCLEOTIDE SEQUENCE [LARGE SCALE GENOMIC DNA]</scope>
    <source>
        <strain evidence="6 7">DSM 5091</strain>
    </source>
</reference>
<dbReference type="RefSeq" id="WP_072908622.1">
    <property type="nucleotide sequence ID" value="NZ_FQZT01000006.1"/>
</dbReference>
<evidence type="ECO:0000313" key="7">
    <source>
        <dbReference type="Proteomes" id="UP000184171"/>
    </source>
</evidence>
<accession>A0A1M6IC19</accession>
<dbReference type="InterPro" id="IPR016131">
    <property type="entry name" value="Haemerythrin_Fe_BS"/>
</dbReference>
<keyword evidence="2" id="KW-0813">Transport</keyword>
<evidence type="ECO:0000259" key="5">
    <source>
        <dbReference type="Pfam" id="PF01814"/>
    </source>
</evidence>
<dbReference type="InterPro" id="IPR012827">
    <property type="entry name" value="Hemerythrin_metal-bd"/>
</dbReference>
<dbReference type="AlphaFoldDB" id="A0A1M6IC19"/>
<sequence length="154" mass="18327">MSNFIDWSDKISVGIQELDEQHKHLVALINRLFEAMTEGENKAAVAKEIMNELIQYTVIHFAVEESLFRIFEYPDYDDHCRHHQELRAQVMEINKKVQSGERMVTPELLFFLKKWITNHIMVEDQKYAPFLLKKGVKRSWVKDSWVGKFWSFGH</sequence>
<dbReference type="SUPFAM" id="SSF47188">
    <property type="entry name" value="Hemerythrin-like"/>
    <property type="match status" value="1"/>
</dbReference>
<gene>
    <name evidence="6" type="ORF">SAMN02745165_02102</name>
</gene>
<dbReference type="NCBIfam" id="TIGR02481">
    <property type="entry name" value="hemeryth_dom"/>
    <property type="match status" value="1"/>
</dbReference>
<evidence type="ECO:0000313" key="6">
    <source>
        <dbReference type="EMBL" id="SHJ31856.1"/>
    </source>
</evidence>
<dbReference type="GO" id="GO:0005344">
    <property type="term" value="F:oxygen carrier activity"/>
    <property type="evidence" value="ECO:0007669"/>
    <property type="project" value="UniProtKB-KW"/>
</dbReference>
<dbReference type="Proteomes" id="UP000184171">
    <property type="component" value="Unassembled WGS sequence"/>
</dbReference>
<dbReference type="EMBL" id="FQZT01000006">
    <property type="protein sequence ID" value="SHJ31856.1"/>
    <property type="molecule type" value="Genomic_DNA"/>
</dbReference>
<evidence type="ECO:0000256" key="3">
    <source>
        <dbReference type="ARBA" id="ARBA00022723"/>
    </source>
</evidence>
<dbReference type="InterPro" id="IPR050669">
    <property type="entry name" value="Hemerythrin"/>
</dbReference>
<organism evidence="6 7">
    <name type="scientific">Malonomonas rubra DSM 5091</name>
    <dbReference type="NCBI Taxonomy" id="1122189"/>
    <lineage>
        <taxon>Bacteria</taxon>
        <taxon>Pseudomonadati</taxon>
        <taxon>Thermodesulfobacteriota</taxon>
        <taxon>Desulfuromonadia</taxon>
        <taxon>Desulfuromonadales</taxon>
        <taxon>Geopsychrobacteraceae</taxon>
        <taxon>Malonomonas</taxon>
    </lineage>
</organism>
<feature type="domain" description="Hemerythrin-like" evidence="5">
    <location>
        <begin position="14"/>
        <end position="131"/>
    </location>
</feature>
<dbReference type="PANTHER" id="PTHR37164:SF1">
    <property type="entry name" value="BACTERIOHEMERYTHRIN"/>
    <property type="match status" value="1"/>
</dbReference>
<dbReference type="CDD" id="cd12107">
    <property type="entry name" value="Hemerythrin"/>
    <property type="match status" value="1"/>
</dbReference>